<evidence type="ECO:0000256" key="1">
    <source>
        <dbReference type="SAM" id="Phobius"/>
    </source>
</evidence>
<reference evidence="3" key="1">
    <citation type="journal article" date="2019" name="Int. J. Syst. Evol. Microbiol.">
        <title>The Global Catalogue of Microorganisms (GCM) 10K type strain sequencing project: providing services to taxonomists for standard genome sequencing and annotation.</title>
        <authorList>
            <consortium name="The Broad Institute Genomics Platform"/>
            <consortium name="The Broad Institute Genome Sequencing Center for Infectious Disease"/>
            <person name="Wu L."/>
            <person name="Ma J."/>
        </authorList>
    </citation>
    <scope>NUCLEOTIDE SEQUENCE [LARGE SCALE GENOMIC DNA]</scope>
    <source>
        <strain evidence="3">JCM 16981</strain>
    </source>
</reference>
<dbReference type="Proteomes" id="UP001500920">
    <property type="component" value="Unassembled WGS sequence"/>
</dbReference>
<name>A0ABP7EM72_9STAP</name>
<gene>
    <name evidence="2" type="ORF">GCM10022378_09030</name>
</gene>
<feature type="transmembrane region" description="Helical" evidence="1">
    <location>
        <begin position="88"/>
        <end position="110"/>
    </location>
</feature>
<comment type="caution">
    <text evidence="2">The sequence shown here is derived from an EMBL/GenBank/DDBJ whole genome shotgun (WGS) entry which is preliminary data.</text>
</comment>
<feature type="transmembrane region" description="Helical" evidence="1">
    <location>
        <begin position="130"/>
        <end position="148"/>
    </location>
</feature>
<accession>A0ABP7EM72</accession>
<keyword evidence="3" id="KW-1185">Reference proteome</keyword>
<keyword evidence="1" id="KW-0812">Transmembrane</keyword>
<dbReference type="EMBL" id="BAABCK010000018">
    <property type="protein sequence ID" value="GAA3721163.1"/>
    <property type="molecule type" value="Genomic_DNA"/>
</dbReference>
<sequence length="149" mass="16722">MRWLVYLYPKTWKERYGNELTDILKQTDTSFKTIIDLLIGIIDAWHMELKERNAYGYRISQVLVVVAVINLFIVLKLKPLGEVIEVEIAATIAVLIAMASLFLAAVALVVSIFKFGRDGLTLKPKLSKAALGLMGSYAVFMVTFLVLIN</sequence>
<organism evidence="2 3">
    <name type="scientific">Salinicoccus jeotgali</name>
    <dbReference type="NCBI Taxonomy" id="381634"/>
    <lineage>
        <taxon>Bacteria</taxon>
        <taxon>Bacillati</taxon>
        <taxon>Bacillota</taxon>
        <taxon>Bacilli</taxon>
        <taxon>Bacillales</taxon>
        <taxon>Staphylococcaceae</taxon>
        <taxon>Salinicoccus</taxon>
    </lineage>
</organism>
<protein>
    <submittedName>
        <fullName evidence="2">Uncharacterized protein</fullName>
    </submittedName>
</protein>
<keyword evidence="1" id="KW-0472">Membrane</keyword>
<keyword evidence="1" id="KW-1133">Transmembrane helix</keyword>
<evidence type="ECO:0000313" key="2">
    <source>
        <dbReference type="EMBL" id="GAA3721163.1"/>
    </source>
</evidence>
<evidence type="ECO:0000313" key="3">
    <source>
        <dbReference type="Proteomes" id="UP001500920"/>
    </source>
</evidence>
<dbReference type="RefSeq" id="WP_344701849.1">
    <property type="nucleotide sequence ID" value="NZ_BAABCK010000018.1"/>
</dbReference>
<proteinExistence type="predicted"/>
<feature type="transmembrane region" description="Helical" evidence="1">
    <location>
        <begin position="55"/>
        <end position="76"/>
    </location>
</feature>